<dbReference type="Gene3D" id="4.10.520.10">
    <property type="entry name" value="IHF-like DNA-binding proteins"/>
    <property type="match status" value="1"/>
</dbReference>
<sequence>MNKGELINKIVEKTNVSKKEADLVLTTILETIVDTVSSGEKVTLVGFGSFEARERKGRRGRNPRTGETIAIPPSRLPAFSVGKFFKNRVNE</sequence>
<protein>
    <submittedName>
        <fullName evidence="3">DNA binding protein hu-like protein histon like protein</fullName>
    </submittedName>
</protein>
<keyword evidence="1" id="KW-0238">DNA-binding</keyword>
<dbReference type="PRINTS" id="PR01727">
    <property type="entry name" value="DNABINDINGHU"/>
</dbReference>
<name>A0A222AIB8_9CRYP</name>
<dbReference type="EMBL" id="KY856941">
    <property type="protein sequence ID" value="ASO76107.1"/>
    <property type="molecule type" value="Genomic_DNA"/>
</dbReference>
<dbReference type="InterPro" id="IPR000119">
    <property type="entry name" value="Hist_DNA-bd"/>
</dbReference>
<reference evidence="3" key="1">
    <citation type="journal article" date="2017" name="Genome Biol. Evol.">
        <title>Evolutionary Dynamics of Cryptophyte Plastid Genomes.</title>
        <authorList>
            <person name="Kim J.I."/>
            <person name="Moore C.E."/>
            <person name="Archibald J.M."/>
            <person name="Bhattacharya D."/>
            <person name="Yi G."/>
            <person name="Yoon H.S."/>
            <person name="Shin W."/>
        </authorList>
    </citation>
    <scope>NUCLEOTIDE SEQUENCE</scope>
    <source>
        <strain evidence="3">CCAP978/8</strain>
    </source>
</reference>
<evidence type="ECO:0000313" key="3">
    <source>
        <dbReference type="EMBL" id="ASO76107.1"/>
    </source>
</evidence>
<dbReference type="GO" id="GO:0005829">
    <property type="term" value="C:cytosol"/>
    <property type="evidence" value="ECO:0007669"/>
    <property type="project" value="TreeGrafter"/>
</dbReference>
<dbReference type="GO" id="GO:0030527">
    <property type="term" value="F:structural constituent of chromatin"/>
    <property type="evidence" value="ECO:0007669"/>
    <property type="project" value="InterPro"/>
</dbReference>
<dbReference type="SMR" id="A0A222AIB8"/>
<keyword evidence="3" id="KW-0934">Plastid</keyword>
<dbReference type="RefSeq" id="YP_009420468.1">
    <property type="nucleotide sequence ID" value="NC_035721.1"/>
</dbReference>
<evidence type="ECO:0000256" key="1">
    <source>
        <dbReference type="ARBA" id="ARBA00023125"/>
    </source>
</evidence>
<dbReference type="CDD" id="cd13831">
    <property type="entry name" value="HU"/>
    <property type="match status" value="1"/>
</dbReference>
<dbReference type="Pfam" id="PF00216">
    <property type="entry name" value="Bac_DNA_binding"/>
    <property type="match status" value="1"/>
</dbReference>
<comment type="similarity">
    <text evidence="2">Belongs to the bacterial histone-like protein family.</text>
</comment>
<organism evidence="3">
    <name type="scientific">Chroomonas placoidea</name>
    <dbReference type="NCBI Taxonomy" id="173977"/>
    <lineage>
        <taxon>Eukaryota</taxon>
        <taxon>Cryptophyceae</taxon>
        <taxon>Pyrenomonadales</taxon>
        <taxon>Chroomonadaceae</taxon>
        <taxon>Chroomonas</taxon>
    </lineage>
</organism>
<dbReference type="AlphaFoldDB" id="A0A222AIB8"/>
<evidence type="ECO:0000256" key="2">
    <source>
        <dbReference type="RuleBase" id="RU003939"/>
    </source>
</evidence>
<geneLocation type="plastid" evidence="3"/>
<gene>
    <name evidence="3" type="primary">hlpA</name>
</gene>
<dbReference type="PROSITE" id="PS00045">
    <property type="entry name" value="HISTONE_LIKE"/>
    <property type="match status" value="1"/>
</dbReference>
<dbReference type="SMART" id="SM00411">
    <property type="entry name" value="BHL"/>
    <property type="match status" value="1"/>
</dbReference>
<dbReference type="InterPro" id="IPR020816">
    <property type="entry name" value="Histone-like_DNA-bd_CS"/>
</dbReference>
<proteinExistence type="inferred from homology"/>
<dbReference type="PANTHER" id="PTHR33175:SF3">
    <property type="entry name" value="DNA-BINDING PROTEIN HU-BETA"/>
    <property type="match status" value="1"/>
</dbReference>
<accession>A0A222AIB8</accession>
<dbReference type="InterPro" id="IPR010992">
    <property type="entry name" value="IHF-like_DNA-bd_dom_sf"/>
</dbReference>
<dbReference type="PANTHER" id="PTHR33175">
    <property type="entry name" value="DNA-BINDING PROTEIN HU"/>
    <property type="match status" value="1"/>
</dbReference>
<dbReference type="SUPFAM" id="SSF47729">
    <property type="entry name" value="IHF-like DNA-binding proteins"/>
    <property type="match status" value="1"/>
</dbReference>
<dbReference type="GeneID" id="33910277"/>
<dbReference type="GO" id="GO:0003677">
    <property type="term" value="F:DNA binding"/>
    <property type="evidence" value="ECO:0007669"/>
    <property type="project" value="UniProtKB-KW"/>
</dbReference>